<sequence>MICNSIHWYLLVIYIKNLQKITPFLWELSSGTRSSFQFQKRIFPSSQKIFLDRASRFSIDFSKSRS</sequence>
<dbReference type="EMBL" id="PP856721">
    <property type="protein sequence ID" value="XCH40265.1"/>
    <property type="molecule type" value="Genomic_DNA"/>
</dbReference>
<name>A0AAU8GI64_9CAUD</name>
<organism evidence="1">
    <name type="scientific">Salmonella phage vB_SEnST11_KE22</name>
    <dbReference type="NCBI Taxonomy" id="3161173"/>
    <lineage>
        <taxon>Viruses</taxon>
        <taxon>Duplodnaviria</taxon>
        <taxon>Heunggongvirae</taxon>
        <taxon>Uroviricota</taxon>
        <taxon>Caudoviricetes</taxon>
        <taxon>Vequintavirinae</taxon>
        <taxon>Seunavirus</taxon>
    </lineage>
</organism>
<accession>A0AAU8GI64</accession>
<gene>
    <name evidence="1" type="ORF">NDDWPVAN_CDS0139</name>
</gene>
<evidence type="ECO:0000313" key="1">
    <source>
        <dbReference type="EMBL" id="XCH40265.1"/>
    </source>
</evidence>
<reference evidence="1" key="1">
    <citation type="submission" date="2024-05" db="EMBL/GenBank/DDBJ databases">
        <authorList>
            <person name="Mugo M.M."/>
            <person name="Musyoki A.M."/>
            <person name="Makumi A.M."/>
            <person name="Mutai I."/>
            <person name="Drechsel O."/>
            <person name="Kering K.K."/>
            <person name="Muturi P."/>
            <person name="Mbae C.K."/>
            <person name="Kariuki S.M."/>
        </authorList>
    </citation>
    <scope>NUCLEOTIDE SEQUENCE</scope>
</reference>
<proteinExistence type="predicted"/>
<protein>
    <submittedName>
        <fullName evidence="1">Uncharacterized protein</fullName>
    </submittedName>
</protein>